<dbReference type="InterPro" id="IPR025359">
    <property type="entry name" value="SduA_C"/>
</dbReference>
<evidence type="ECO:0000259" key="1">
    <source>
        <dbReference type="Pfam" id="PF14082"/>
    </source>
</evidence>
<keyword evidence="3" id="KW-1185">Reference proteome</keyword>
<dbReference type="Proteomes" id="UP000050454">
    <property type="component" value="Unassembled WGS sequence"/>
</dbReference>
<evidence type="ECO:0000313" key="3">
    <source>
        <dbReference type="Proteomes" id="UP000050454"/>
    </source>
</evidence>
<reference evidence="2 3" key="1">
    <citation type="submission" date="2015-07" db="EMBL/GenBank/DDBJ databases">
        <title>The draft genome sequence of Leadbetterella sp. JN14-9.</title>
        <authorList>
            <person name="Liu Y."/>
            <person name="Du J."/>
            <person name="Shao Z."/>
        </authorList>
    </citation>
    <scope>NUCLEOTIDE SEQUENCE [LARGE SCALE GENOMIC DNA]</scope>
    <source>
        <strain evidence="2 3">JN14-9</strain>
    </source>
</reference>
<dbReference type="Pfam" id="PF14082">
    <property type="entry name" value="SduA_C"/>
    <property type="match status" value="1"/>
</dbReference>
<dbReference type="PATRIC" id="fig|1605367.3.peg.1151"/>
<protein>
    <recommendedName>
        <fullName evidence="1">Shedu protein SduA C-terminal domain-containing protein</fullName>
    </recommendedName>
</protein>
<feature type="domain" description="Shedu protein SduA C-terminal" evidence="1">
    <location>
        <begin position="225"/>
        <end position="389"/>
    </location>
</feature>
<dbReference type="EMBL" id="LGTQ01000015">
    <property type="protein sequence ID" value="KPM46760.1"/>
    <property type="molecule type" value="Genomic_DNA"/>
</dbReference>
<organism evidence="2 3">
    <name type="scientific">Jiulongibacter sediminis</name>
    <dbReference type="NCBI Taxonomy" id="1605367"/>
    <lineage>
        <taxon>Bacteria</taxon>
        <taxon>Pseudomonadati</taxon>
        <taxon>Bacteroidota</taxon>
        <taxon>Cytophagia</taxon>
        <taxon>Cytophagales</taxon>
        <taxon>Leadbetterellaceae</taxon>
        <taxon>Jiulongibacter</taxon>
    </lineage>
</organism>
<name>A0A0P7BXB2_9BACT</name>
<sequence length="402" mass="47207">MNYIYEKGNDLVLKCVDDISEENWIKKQFADRNLAKIRKAFNFKKSDIIDQRELDAGEEEMDGFEYNFRIGTKVGSYYKLSKSVFGIENDIYIKVGSDFTMKHFVTTNNASVIKRLDDLIIEPLYIGGDESGNGKIPSKEYNELLKLLPNGYEVKLYSNARIESTLSNFLETKESSTTKFNNYLNKKLEQLNNPDLAKLFDEYEIQKLNTILEHLEDMLKSERKYSEKQWQDQILNILILLFPKYIAVFKEVKFKDIYSGKTRRLDYVLVDYLGHIDIIEIKKPMESAMISNSHYRDNHIPKRELSGTIMQIEKYIYYLNKWGKKGEDELTKEYKNCLPKGMKIRITNPNGLIVMGRENNLTIEQLSDLEIIKRKYKNVIDIISYDDLIKRIKITIEQMSKV</sequence>
<proteinExistence type="predicted"/>
<comment type="caution">
    <text evidence="2">The sequence shown here is derived from an EMBL/GenBank/DDBJ whole genome shotgun (WGS) entry which is preliminary data.</text>
</comment>
<dbReference type="RefSeq" id="WP_055151644.1">
    <property type="nucleotide sequence ID" value="NZ_JXSZ01000015.1"/>
</dbReference>
<gene>
    <name evidence="2" type="ORF">AFM12_18550</name>
</gene>
<dbReference type="AlphaFoldDB" id="A0A0P7BXB2"/>
<accession>A0A0P7BXB2</accession>
<evidence type="ECO:0000313" key="2">
    <source>
        <dbReference type="EMBL" id="KPM46760.1"/>
    </source>
</evidence>
<dbReference type="OrthoDB" id="2080979at2"/>